<accession>L1IID5</accession>
<feature type="region of interest" description="Disordered" evidence="1">
    <location>
        <begin position="1"/>
        <end position="21"/>
    </location>
</feature>
<reference evidence="2 4" key="1">
    <citation type="journal article" date="2012" name="Nature">
        <title>Algal genomes reveal evolutionary mosaicism and the fate of nucleomorphs.</title>
        <authorList>
            <consortium name="DOE Joint Genome Institute"/>
            <person name="Curtis B.A."/>
            <person name="Tanifuji G."/>
            <person name="Burki F."/>
            <person name="Gruber A."/>
            <person name="Irimia M."/>
            <person name="Maruyama S."/>
            <person name="Arias M.C."/>
            <person name="Ball S.G."/>
            <person name="Gile G.H."/>
            <person name="Hirakawa Y."/>
            <person name="Hopkins J.F."/>
            <person name="Kuo A."/>
            <person name="Rensing S.A."/>
            <person name="Schmutz J."/>
            <person name="Symeonidi A."/>
            <person name="Elias M."/>
            <person name="Eveleigh R.J."/>
            <person name="Herman E.K."/>
            <person name="Klute M.J."/>
            <person name="Nakayama T."/>
            <person name="Obornik M."/>
            <person name="Reyes-Prieto A."/>
            <person name="Armbrust E.V."/>
            <person name="Aves S.J."/>
            <person name="Beiko R.G."/>
            <person name="Coutinho P."/>
            <person name="Dacks J.B."/>
            <person name="Durnford D.G."/>
            <person name="Fast N.M."/>
            <person name="Green B.R."/>
            <person name="Grisdale C.J."/>
            <person name="Hempel F."/>
            <person name="Henrissat B."/>
            <person name="Hoppner M.P."/>
            <person name="Ishida K."/>
            <person name="Kim E."/>
            <person name="Koreny L."/>
            <person name="Kroth P.G."/>
            <person name="Liu Y."/>
            <person name="Malik S.B."/>
            <person name="Maier U.G."/>
            <person name="McRose D."/>
            <person name="Mock T."/>
            <person name="Neilson J.A."/>
            <person name="Onodera N.T."/>
            <person name="Poole A.M."/>
            <person name="Pritham E.J."/>
            <person name="Richards T.A."/>
            <person name="Rocap G."/>
            <person name="Roy S.W."/>
            <person name="Sarai C."/>
            <person name="Schaack S."/>
            <person name="Shirato S."/>
            <person name="Slamovits C.H."/>
            <person name="Spencer D.F."/>
            <person name="Suzuki S."/>
            <person name="Worden A.Z."/>
            <person name="Zauner S."/>
            <person name="Barry K."/>
            <person name="Bell C."/>
            <person name="Bharti A.K."/>
            <person name="Crow J.A."/>
            <person name="Grimwood J."/>
            <person name="Kramer R."/>
            <person name="Lindquist E."/>
            <person name="Lucas S."/>
            <person name="Salamov A."/>
            <person name="McFadden G.I."/>
            <person name="Lane C.E."/>
            <person name="Keeling P.J."/>
            <person name="Gray M.W."/>
            <person name="Grigoriev I.V."/>
            <person name="Archibald J.M."/>
        </authorList>
    </citation>
    <scope>NUCLEOTIDE SEQUENCE</scope>
    <source>
        <strain evidence="2 4">CCMP2712</strain>
    </source>
</reference>
<gene>
    <name evidence="2" type="ORF">GUITHDRAFT_146134</name>
</gene>
<dbReference type="PaxDb" id="55529-EKX35991"/>
<reference evidence="4" key="2">
    <citation type="submission" date="2012-11" db="EMBL/GenBank/DDBJ databases">
        <authorList>
            <person name="Kuo A."/>
            <person name="Curtis B.A."/>
            <person name="Tanifuji G."/>
            <person name="Burki F."/>
            <person name="Gruber A."/>
            <person name="Irimia M."/>
            <person name="Maruyama S."/>
            <person name="Arias M.C."/>
            <person name="Ball S.G."/>
            <person name="Gile G.H."/>
            <person name="Hirakawa Y."/>
            <person name="Hopkins J.F."/>
            <person name="Rensing S.A."/>
            <person name="Schmutz J."/>
            <person name="Symeonidi A."/>
            <person name="Elias M."/>
            <person name="Eveleigh R.J."/>
            <person name="Herman E.K."/>
            <person name="Klute M.J."/>
            <person name="Nakayama T."/>
            <person name="Obornik M."/>
            <person name="Reyes-Prieto A."/>
            <person name="Armbrust E.V."/>
            <person name="Aves S.J."/>
            <person name="Beiko R.G."/>
            <person name="Coutinho P."/>
            <person name="Dacks J.B."/>
            <person name="Durnford D.G."/>
            <person name="Fast N.M."/>
            <person name="Green B.R."/>
            <person name="Grisdale C."/>
            <person name="Hempe F."/>
            <person name="Henrissat B."/>
            <person name="Hoppner M.P."/>
            <person name="Ishida K.-I."/>
            <person name="Kim E."/>
            <person name="Koreny L."/>
            <person name="Kroth P.G."/>
            <person name="Liu Y."/>
            <person name="Malik S.-B."/>
            <person name="Maier U.G."/>
            <person name="McRose D."/>
            <person name="Mock T."/>
            <person name="Neilson J.A."/>
            <person name="Onodera N.T."/>
            <person name="Poole A.M."/>
            <person name="Pritham E.J."/>
            <person name="Richards T.A."/>
            <person name="Rocap G."/>
            <person name="Roy S.W."/>
            <person name="Sarai C."/>
            <person name="Schaack S."/>
            <person name="Shirato S."/>
            <person name="Slamovits C.H."/>
            <person name="Spencer D.F."/>
            <person name="Suzuki S."/>
            <person name="Worden A.Z."/>
            <person name="Zauner S."/>
            <person name="Barry K."/>
            <person name="Bell C."/>
            <person name="Bharti A.K."/>
            <person name="Crow J.A."/>
            <person name="Grimwood J."/>
            <person name="Kramer R."/>
            <person name="Lindquist E."/>
            <person name="Lucas S."/>
            <person name="Salamov A."/>
            <person name="McFadden G.I."/>
            <person name="Lane C.E."/>
            <person name="Keeling P.J."/>
            <person name="Gray M.W."/>
            <person name="Grigoriev I.V."/>
            <person name="Archibald J.M."/>
        </authorList>
    </citation>
    <scope>NUCLEOTIDE SEQUENCE</scope>
    <source>
        <strain evidence="4">CCMP2712</strain>
    </source>
</reference>
<proteinExistence type="predicted"/>
<dbReference type="AlphaFoldDB" id="L1IID5"/>
<keyword evidence="4" id="KW-1185">Reference proteome</keyword>
<name>L1IID5_GUITC</name>
<dbReference type="RefSeq" id="XP_005822971.1">
    <property type="nucleotide sequence ID" value="XM_005822914.1"/>
</dbReference>
<dbReference type="EMBL" id="JH993081">
    <property type="protein sequence ID" value="EKX35991.1"/>
    <property type="molecule type" value="Genomic_DNA"/>
</dbReference>
<protein>
    <submittedName>
        <fullName evidence="2 3">Uncharacterized protein</fullName>
    </submittedName>
</protein>
<evidence type="ECO:0000313" key="3">
    <source>
        <dbReference type="EnsemblProtists" id="EKX35991"/>
    </source>
</evidence>
<evidence type="ECO:0000313" key="4">
    <source>
        <dbReference type="Proteomes" id="UP000011087"/>
    </source>
</evidence>
<dbReference type="KEGG" id="gtt:GUITHDRAFT_146134"/>
<sequence>MATKVGRGGAGRDAAHARSAMFPSQASSEIIMDQYGRPQQKICPVAYFPCWQDGYFCFRPIYCQGEFSPEGTLNAAIIFTGLLAPTFVIWRRKLGLDPDPNTEEGMAFYRSKYKLEGSKGKEAGRKVEGRKVEGRKSSWFSRNLDGEHELITCWVD</sequence>
<dbReference type="Proteomes" id="UP000011087">
    <property type="component" value="Unassembled WGS sequence"/>
</dbReference>
<feature type="compositionally biased region" description="Gly residues" evidence="1">
    <location>
        <begin position="1"/>
        <end position="11"/>
    </location>
</feature>
<organism evidence="2">
    <name type="scientific">Guillardia theta (strain CCMP2712)</name>
    <name type="common">Cryptophyte</name>
    <dbReference type="NCBI Taxonomy" id="905079"/>
    <lineage>
        <taxon>Eukaryota</taxon>
        <taxon>Cryptophyceae</taxon>
        <taxon>Pyrenomonadales</taxon>
        <taxon>Geminigeraceae</taxon>
        <taxon>Guillardia</taxon>
    </lineage>
</organism>
<evidence type="ECO:0000256" key="1">
    <source>
        <dbReference type="SAM" id="MobiDB-lite"/>
    </source>
</evidence>
<dbReference type="HOGENOM" id="CLU_1690053_0_0_1"/>
<dbReference type="OrthoDB" id="10423144at2759"/>
<reference evidence="3" key="3">
    <citation type="submission" date="2015-06" db="UniProtKB">
        <authorList>
            <consortium name="EnsemblProtists"/>
        </authorList>
    </citation>
    <scope>IDENTIFICATION</scope>
</reference>
<dbReference type="GeneID" id="17292733"/>
<evidence type="ECO:0000313" key="2">
    <source>
        <dbReference type="EMBL" id="EKX35991.1"/>
    </source>
</evidence>
<dbReference type="EnsemblProtists" id="EKX35991">
    <property type="protein sequence ID" value="EKX35991"/>
    <property type="gene ID" value="GUITHDRAFT_146134"/>
</dbReference>